<dbReference type="AlphaFoldDB" id="A0A8I1SVL7"/>
<reference evidence="2" key="1">
    <citation type="submission" date="2021-02" db="EMBL/GenBank/DDBJ databases">
        <title>Thiocyanate and organic carbon inputs drive convergent selection for specific autotrophic Afipia and Thiobacillus strains within complex microbiomes.</title>
        <authorList>
            <person name="Huddy R.J."/>
            <person name="Sachdeva R."/>
            <person name="Kadzinga F."/>
            <person name="Kantor R.S."/>
            <person name="Harrison S.T.L."/>
            <person name="Banfield J.F."/>
        </authorList>
    </citation>
    <scope>NUCLEOTIDE SEQUENCE</scope>
    <source>
        <strain evidence="2">SCN18_13_7_16_R3_B_64_19</strain>
    </source>
</reference>
<evidence type="ECO:0000313" key="3">
    <source>
        <dbReference type="Proteomes" id="UP000664800"/>
    </source>
</evidence>
<protein>
    <submittedName>
        <fullName evidence="2">Uncharacterized protein</fullName>
    </submittedName>
</protein>
<name>A0A8I1SVL7_THIA3</name>
<organism evidence="2 3">
    <name type="scientific">Thiomonas arsenitoxydans (strain DSM 22701 / CIP 110005 / 3As)</name>
    <dbReference type="NCBI Taxonomy" id="426114"/>
    <lineage>
        <taxon>Bacteria</taxon>
        <taxon>Pseudomonadati</taxon>
        <taxon>Pseudomonadota</taxon>
        <taxon>Betaproteobacteria</taxon>
        <taxon>Burkholderiales</taxon>
        <taxon>Thiomonas</taxon>
    </lineage>
</organism>
<sequence>MEAKDQDSKTGSESQPESGGGANPMMMGMGMMKKMMAQMGSGGEGPMAMMQKMMGQMRNQQAGKAPNPMQNMMSMCMGMQAEMLNALHTMTSMAAFATPELHALFATWMESLEGEALATLAQQGEVDTAALASQLKISEASAIHLVAQLAIKGKVHLRAQASAAPAN</sequence>
<gene>
    <name evidence="2" type="ORF">J0I24_08415</name>
</gene>
<proteinExistence type="predicted"/>
<comment type="caution">
    <text evidence="2">The sequence shown here is derived from an EMBL/GenBank/DDBJ whole genome shotgun (WGS) entry which is preliminary data.</text>
</comment>
<evidence type="ECO:0000313" key="2">
    <source>
        <dbReference type="EMBL" id="MBN8744322.1"/>
    </source>
</evidence>
<dbReference type="Proteomes" id="UP000664800">
    <property type="component" value="Unassembled WGS sequence"/>
</dbReference>
<feature type="region of interest" description="Disordered" evidence="1">
    <location>
        <begin position="1"/>
        <end position="25"/>
    </location>
</feature>
<dbReference type="EMBL" id="JAFKMR010000017">
    <property type="protein sequence ID" value="MBN8744322.1"/>
    <property type="molecule type" value="Genomic_DNA"/>
</dbReference>
<accession>A0A8I1SVL7</accession>
<feature type="compositionally biased region" description="Basic and acidic residues" evidence="1">
    <location>
        <begin position="1"/>
        <end position="10"/>
    </location>
</feature>
<evidence type="ECO:0000256" key="1">
    <source>
        <dbReference type="SAM" id="MobiDB-lite"/>
    </source>
</evidence>
<dbReference type="RefSeq" id="WP_276729961.1">
    <property type="nucleotide sequence ID" value="NZ_JAFKMR010000017.1"/>
</dbReference>